<dbReference type="Gene3D" id="3.30.60.20">
    <property type="match status" value="1"/>
</dbReference>
<evidence type="ECO:0000313" key="8">
    <source>
        <dbReference type="Proteomes" id="UP001567538"/>
    </source>
</evidence>
<evidence type="ECO:0000256" key="5">
    <source>
        <dbReference type="SAM" id="MobiDB-lite"/>
    </source>
</evidence>
<feature type="domain" description="Zinc finger PHD-type" evidence="6">
    <location>
        <begin position="521"/>
        <end position="590"/>
    </location>
</feature>
<dbReference type="SMART" id="SM00249">
    <property type="entry name" value="PHD"/>
    <property type="match status" value="3"/>
</dbReference>
<dbReference type="SUPFAM" id="SSF57889">
    <property type="entry name" value="Cysteine-rich domain"/>
    <property type="match status" value="5"/>
</dbReference>
<dbReference type="PANTHER" id="PTHR32410">
    <property type="entry name" value="CYSTEINE/HISTIDINE-RICH C1 DOMAIN FAMILY PROTEIN"/>
    <property type="match status" value="1"/>
</dbReference>
<gene>
    <name evidence="7" type="ORF">AAHA92_07073</name>
</gene>
<dbReference type="EMBL" id="JBEAFC010000003">
    <property type="protein sequence ID" value="KAL1564773.1"/>
    <property type="molecule type" value="Genomic_DNA"/>
</dbReference>
<feature type="domain" description="Zinc finger PHD-type" evidence="6">
    <location>
        <begin position="462"/>
        <end position="505"/>
    </location>
</feature>
<evidence type="ECO:0000256" key="4">
    <source>
        <dbReference type="ARBA" id="ARBA00022833"/>
    </source>
</evidence>
<proteinExistence type="predicted"/>
<feature type="region of interest" description="Disordered" evidence="5">
    <location>
        <begin position="310"/>
        <end position="331"/>
    </location>
</feature>
<dbReference type="InterPro" id="IPR053192">
    <property type="entry name" value="Vacuole_Formation_Reg"/>
</dbReference>
<reference evidence="7 8" key="1">
    <citation type="submission" date="2024-06" db="EMBL/GenBank/DDBJ databases">
        <title>A chromosome level genome sequence of Diviner's sage (Salvia divinorum).</title>
        <authorList>
            <person name="Ford S.A."/>
            <person name="Ro D.-K."/>
            <person name="Ness R.W."/>
            <person name="Phillips M.A."/>
        </authorList>
    </citation>
    <scope>NUCLEOTIDE SEQUENCE [LARGE SCALE GENOMIC DNA]</scope>
    <source>
        <strain evidence="7">SAF-2024a</strain>
        <tissue evidence="7">Leaf</tissue>
    </source>
</reference>
<evidence type="ECO:0000259" key="6">
    <source>
        <dbReference type="SMART" id="SM00249"/>
    </source>
</evidence>
<evidence type="ECO:0000256" key="1">
    <source>
        <dbReference type="ARBA" id="ARBA00022723"/>
    </source>
</evidence>
<keyword evidence="1" id="KW-0479">Metal-binding</keyword>
<keyword evidence="4" id="KW-0862">Zinc</keyword>
<evidence type="ECO:0000256" key="3">
    <source>
        <dbReference type="ARBA" id="ARBA00022771"/>
    </source>
</evidence>
<dbReference type="GO" id="GO:0008270">
    <property type="term" value="F:zinc ion binding"/>
    <property type="evidence" value="ECO:0007669"/>
    <property type="project" value="UniProtKB-KW"/>
</dbReference>
<dbReference type="InterPro" id="IPR001965">
    <property type="entry name" value="Znf_PHD"/>
</dbReference>
<sequence length="629" mass="72072">MRENDELILHHPIHLQHPLILTEYDGTGRNQCEGCLRYFFYGEAIYTCTQRCSYPLLHEACAEMPREITLSFHPQHTLIQKQRYSICAVCNCGINFGYCCSISSCRFQIHPVCARSIDVIGASERSCIKHPSHPHHELTLLWRPGRAAWLRCDACGAIHRGNSYLCILCQYCINESCAVLPATLERHHLHGHPLTLAYGLPLEYIEYDLEECQVCFKELLPKYWVYHCGLCKYVAHINCAISTSPLMMSNTDADTNVTVFPINDASEEIIGPFVAKLGITAISHDNEIVKGKYKLHNPDHQLHLITPSLHEQEHEQDDNDDDDDDDGDDDDDDLINCGLKSKLVCDGCTAPISSSNIYISCGECNYFVHLTCFQLPAELPSHPFHQEPHHILTLQTPPKLDSVFCNICRFCTNGLFYGCKKCDFKVDVKCVSLPDTIKHEAHPRHHLKLVTQEMTRVGYIRPCSACNSSTLARVCYKCDVCHIMLHSECALLPKQVSNRRWDKHLLLLTFNASANHPSRFYCEVCEKYMNPKWWMYHCRECDVSIHPECLPTTSGDYRNTKFGQRYDLGALHPHPVVHQLTNMLRCNVCRKRKVYGTLGFQCASDKCYFFMCLKWRCGRKHKNDIHAID</sequence>
<organism evidence="7 8">
    <name type="scientific">Salvia divinorum</name>
    <name type="common">Maria pastora</name>
    <name type="synonym">Diviner's sage</name>
    <dbReference type="NCBI Taxonomy" id="28513"/>
    <lineage>
        <taxon>Eukaryota</taxon>
        <taxon>Viridiplantae</taxon>
        <taxon>Streptophyta</taxon>
        <taxon>Embryophyta</taxon>
        <taxon>Tracheophyta</taxon>
        <taxon>Spermatophyta</taxon>
        <taxon>Magnoliopsida</taxon>
        <taxon>eudicotyledons</taxon>
        <taxon>Gunneridae</taxon>
        <taxon>Pentapetalae</taxon>
        <taxon>asterids</taxon>
        <taxon>lamiids</taxon>
        <taxon>Lamiales</taxon>
        <taxon>Lamiaceae</taxon>
        <taxon>Nepetoideae</taxon>
        <taxon>Mentheae</taxon>
        <taxon>Salviinae</taxon>
        <taxon>Salvia</taxon>
        <taxon>Salvia subgen. Calosphace</taxon>
    </lineage>
</organism>
<dbReference type="AlphaFoldDB" id="A0ABD1IBB5"/>
<accession>A0ABD1IBB5</accession>
<name>A0ABD1IBB5_SALDI</name>
<dbReference type="InterPro" id="IPR046349">
    <property type="entry name" value="C1-like_sf"/>
</dbReference>
<evidence type="ECO:0000313" key="7">
    <source>
        <dbReference type="EMBL" id="KAL1564773.1"/>
    </source>
</evidence>
<dbReference type="PANTHER" id="PTHR32410:SF216">
    <property type="entry name" value="PHORBOL-ESTER_DAG-TYPE DOMAIN-CONTAINING PROTEIN"/>
    <property type="match status" value="1"/>
</dbReference>
<protein>
    <recommendedName>
        <fullName evidence="6">Zinc finger PHD-type domain-containing protein</fullName>
    </recommendedName>
</protein>
<feature type="compositionally biased region" description="Acidic residues" evidence="5">
    <location>
        <begin position="314"/>
        <end position="331"/>
    </location>
</feature>
<dbReference type="Proteomes" id="UP001567538">
    <property type="component" value="Unassembled WGS sequence"/>
</dbReference>
<feature type="domain" description="Zinc finger PHD-type" evidence="6">
    <location>
        <begin position="344"/>
        <end position="409"/>
    </location>
</feature>
<comment type="caution">
    <text evidence="7">The sequence shown here is derived from an EMBL/GenBank/DDBJ whole genome shotgun (WGS) entry which is preliminary data.</text>
</comment>
<evidence type="ECO:0000256" key="2">
    <source>
        <dbReference type="ARBA" id="ARBA00022737"/>
    </source>
</evidence>
<dbReference type="InterPro" id="IPR004146">
    <property type="entry name" value="DC1"/>
</dbReference>
<dbReference type="Pfam" id="PF03107">
    <property type="entry name" value="C1_2"/>
    <property type="match status" value="5"/>
</dbReference>
<keyword evidence="3" id="KW-0863">Zinc-finger</keyword>
<keyword evidence="2" id="KW-0677">Repeat</keyword>
<keyword evidence="8" id="KW-1185">Reference proteome</keyword>